<dbReference type="Proteomes" id="UP000318103">
    <property type="component" value="Unassembled WGS sequence"/>
</dbReference>
<dbReference type="InterPro" id="IPR023286">
    <property type="entry name" value="ABATE_dom_sf"/>
</dbReference>
<sequence>MQNEGVTTDDRWIWDGGRVCLDFTNTLRHRWRPTPGETLRNPGDLTLWLQRAGLLTPGIPDPVDAAVLASGRRLREAVDRAVLAVSDGRLPSSSDVVLLNESAAQVPRPAPQITIKGGHLEPAGTTTMAPDSATALALIAQDAVDLLLSTEIRRVRVCGADTCALRFLDRSPAHNRRWCSMSRCGNRTKVRLHQARARRSERTPAD</sequence>
<dbReference type="InterPro" id="IPR021005">
    <property type="entry name" value="Znf_CGNR"/>
</dbReference>
<feature type="domain" description="Zinc finger CGNR" evidence="1">
    <location>
        <begin position="154"/>
        <end position="196"/>
    </location>
</feature>
<dbReference type="EMBL" id="VFNX01000005">
    <property type="protein sequence ID" value="TQK79668.1"/>
    <property type="molecule type" value="Genomic_DNA"/>
</dbReference>
<reference evidence="2 3" key="1">
    <citation type="submission" date="2019-06" db="EMBL/GenBank/DDBJ databases">
        <title>Sequencing the genomes of 1000 actinobacteria strains.</title>
        <authorList>
            <person name="Klenk H.-P."/>
        </authorList>
    </citation>
    <scope>NUCLEOTIDE SEQUENCE [LARGE SCALE GENOMIC DNA]</scope>
    <source>
        <strain evidence="2 3">DSM 41929</strain>
    </source>
</reference>
<dbReference type="Gene3D" id="1.10.3300.10">
    <property type="entry name" value="Jann2411-like domain"/>
    <property type="match status" value="1"/>
</dbReference>
<accession>A0A542SYP3</accession>
<comment type="caution">
    <text evidence="2">The sequence shown here is derived from an EMBL/GenBank/DDBJ whole genome shotgun (WGS) entry which is preliminary data.</text>
</comment>
<dbReference type="PANTHER" id="PTHR35525:SF3">
    <property type="entry name" value="BLL6575 PROTEIN"/>
    <property type="match status" value="1"/>
</dbReference>
<keyword evidence="3" id="KW-1185">Reference proteome</keyword>
<proteinExistence type="predicted"/>
<evidence type="ECO:0000259" key="1">
    <source>
        <dbReference type="Pfam" id="PF11706"/>
    </source>
</evidence>
<dbReference type="InterPro" id="IPR010852">
    <property type="entry name" value="ABATE"/>
</dbReference>
<dbReference type="Pfam" id="PF07336">
    <property type="entry name" value="ABATE"/>
    <property type="match status" value="1"/>
</dbReference>
<organism evidence="2 3">
    <name type="scientific">Streptomyces puniciscabiei</name>
    <dbReference type="NCBI Taxonomy" id="164348"/>
    <lineage>
        <taxon>Bacteria</taxon>
        <taxon>Bacillati</taxon>
        <taxon>Actinomycetota</taxon>
        <taxon>Actinomycetes</taxon>
        <taxon>Kitasatosporales</taxon>
        <taxon>Streptomycetaceae</taxon>
        <taxon>Streptomyces</taxon>
    </lineage>
</organism>
<evidence type="ECO:0000313" key="3">
    <source>
        <dbReference type="Proteomes" id="UP000318103"/>
    </source>
</evidence>
<name>A0A542SYP3_9ACTN</name>
<dbReference type="PANTHER" id="PTHR35525">
    <property type="entry name" value="BLL6575 PROTEIN"/>
    <property type="match status" value="1"/>
</dbReference>
<evidence type="ECO:0000313" key="2">
    <source>
        <dbReference type="EMBL" id="TQK79668.1"/>
    </source>
</evidence>
<dbReference type="AlphaFoldDB" id="A0A542SYP3"/>
<protein>
    <submittedName>
        <fullName evidence="2">Putative RNA-binding Zn ribbon-like protein</fullName>
    </submittedName>
</protein>
<dbReference type="Pfam" id="PF11706">
    <property type="entry name" value="zf-CGNR"/>
    <property type="match status" value="1"/>
</dbReference>
<dbReference type="SUPFAM" id="SSF160904">
    <property type="entry name" value="Jann2411-like"/>
    <property type="match status" value="1"/>
</dbReference>
<gene>
    <name evidence="2" type="ORF">FB563_8011</name>
</gene>